<dbReference type="Pfam" id="PF04143">
    <property type="entry name" value="Sulf_transp"/>
    <property type="match status" value="1"/>
</dbReference>
<dbReference type="Proteomes" id="UP000318542">
    <property type="component" value="Unassembled WGS sequence"/>
</dbReference>
<dbReference type="EMBL" id="VJOL01000002">
    <property type="protein sequence ID" value="TSE32053.1"/>
    <property type="molecule type" value="Genomic_DNA"/>
</dbReference>
<sequence length="220" mass="22416">MFPMQETVWSALLVGVAFGFILENAGFGSPCKLTGQFTLRDWSVLKVMFTAIVVAAAGLQLLGMAGVLDVDAVFVPTSLVVASAVGGVLVGAGFAVGGYCPGTSVVGVASGRLDALVFLVGLIVGTFAFAGLYGPAIEALMAMAEVESGDTLHDAWGISPWWIIAAMGAALVGVYHLGRWFEQRHGGPVDACEAVLGTPTCDGSAATRPGAMAHPTGNAQ</sequence>
<feature type="transmembrane region" description="Helical" evidence="1">
    <location>
        <begin position="155"/>
        <end position="175"/>
    </location>
</feature>
<organism evidence="2 3">
    <name type="scientific">Tepidimonas thermarum</name>
    <dbReference type="NCBI Taxonomy" id="335431"/>
    <lineage>
        <taxon>Bacteria</taxon>
        <taxon>Pseudomonadati</taxon>
        <taxon>Pseudomonadota</taxon>
        <taxon>Betaproteobacteria</taxon>
        <taxon>Burkholderiales</taxon>
        <taxon>Tepidimonas</taxon>
    </lineage>
</organism>
<keyword evidence="1" id="KW-0812">Transmembrane</keyword>
<feature type="transmembrane region" description="Helical" evidence="1">
    <location>
        <begin position="113"/>
        <end position="135"/>
    </location>
</feature>
<keyword evidence="1" id="KW-0472">Membrane</keyword>
<feature type="transmembrane region" description="Helical" evidence="1">
    <location>
        <begin position="47"/>
        <end position="68"/>
    </location>
</feature>
<evidence type="ECO:0000313" key="2">
    <source>
        <dbReference type="EMBL" id="TSE32053.1"/>
    </source>
</evidence>
<proteinExistence type="predicted"/>
<dbReference type="OrthoDB" id="1450994at2"/>
<dbReference type="InterPro" id="IPR007272">
    <property type="entry name" value="Sulf_transp_TsuA/YedE"/>
</dbReference>
<feature type="transmembrane region" description="Helical" evidence="1">
    <location>
        <begin position="6"/>
        <end position="27"/>
    </location>
</feature>
<keyword evidence="3" id="KW-1185">Reference proteome</keyword>
<dbReference type="AlphaFoldDB" id="A0A554X899"/>
<accession>A0A554X899</accession>
<comment type="caution">
    <text evidence="2">The sequence shown here is derived from an EMBL/GenBank/DDBJ whole genome shotgun (WGS) entry which is preliminary data.</text>
</comment>
<gene>
    <name evidence="2" type="ORF">Tther_00256</name>
</gene>
<keyword evidence="1" id="KW-1133">Transmembrane helix</keyword>
<evidence type="ECO:0000313" key="3">
    <source>
        <dbReference type="Proteomes" id="UP000318542"/>
    </source>
</evidence>
<evidence type="ECO:0000256" key="1">
    <source>
        <dbReference type="SAM" id="Phobius"/>
    </source>
</evidence>
<dbReference type="RefSeq" id="WP_143900075.1">
    <property type="nucleotide sequence ID" value="NZ_VJOL01000002.1"/>
</dbReference>
<reference evidence="2 3" key="1">
    <citation type="submission" date="2019-07" db="EMBL/GenBank/DDBJ databases">
        <title>Tepidimonas thermarum AA-1 draft genome.</title>
        <authorList>
            <person name="Da Costa M.S."/>
            <person name="Froufe H.J.C."/>
            <person name="Egas C."/>
            <person name="Albuquerque L."/>
        </authorList>
    </citation>
    <scope>NUCLEOTIDE SEQUENCE [LARGE SCALE GENOMIC DNA]</scope>
    <source>
        <strain evidence="2 3">AA-1</strain>
    </source>
</reference>
<protein>
    <submittedName>
        <fullName evidence="2">Putative selenium metabolism protein, YedE family</fullName>
    </submittedName>
</protein>
<feature type="transmembrane region" description="Helical" evidence="1">
    <location>
        <begin position="80"/>
        <end position="101"/>
    </location>
</feature>
<name>A0A554X899_9BURK</name>